<protein>
    <submittedName>
        <fullName evidence="3">PorT family protein</fullName>
    </submittedName>
</protein>
<dbReference type="EMBL" id="CP094534">
    <property type="protein sequence ID" value="UOE35639.1"/>
    <property type="molecule type" value="Genomic_DNA"/>
</dbReference>
<dbReference type="InterPro" id="IPR025665">
    <property type="entry name" value="Beta-barrel_OMP_2"/>
</dbReference>
<accession>A0ABY4BA52</accession>
<evidence type="ECO:0000259" key="2">
    <source>
        <dbReference type="Pfam" id="PF13568"/>
    </source>
</evidence>
<dbReference type="RefSeq" id="WP_243518080.1">
    <property type="nucleotide sequence ID" value="NZ_CP094534.1"/>
</dbReference>
<evidence type="ECO:0000256" key="1">
    <source>
        <dbReference type="SAM" id="SignalP"/>
    </source>
</evidence>
<dbReference type="Proteomes" id="UP000831390">
    <property type="component" value="Chromosome"/>
</dbReference>
<evidence type="ECO:0000313" key="3">
    <source>
        <dbReference type="EMBL" id="UOE35639.1"/>
    </source>
</evidence>
<gene>
    <name evidence="3" type="ORF">MTP16_08310</name>
</gene>
<keyword evidence="1" id="KW-0732">Signal</keyword>
<feature type="domain" description="Outer membrane protein beta-barrel" evidence="2">
    <location>
        <begin position="21"/>
        <end position="236"/>
    </location>
</feature>
<dbReference type="Pfam" id="PF13568">
    <property type="entry name" value="OMP_b-brl_2"/>
    <property type="match status" value="1"/>
</dbReference>
<feature type="chain" id="PRO_5045857498" evidence="1">
    <location>
        <begin position="23"/>
        <end position="266"/>
    </location>
</feature>
<proteinExistence type="predicted"/>
<evidence type="ECO:0000313" key="4">
    <source>
        <dbReference type="Proteomes" id="UP000831390"/>
    </source>
</evidence>
<reference evidence="3 4" key="1">
    <citation type="submission" date="2022-03" db="EMBL/GenBank/DDBJ databases">
        <title>Hymenobactersp. isolated from the air.</title>
        <authorList>
            <person name="Won M."/>
            <person name="Kwon S.-W."/>
        </authorList>
    </citation>
    <scope>NUCLEOTIDE SEQUENCE [LARGE SCALE GENOMIC DNA]</scope>
    <source>
        <strain evidence="3 4">KACC 22596</strain>
    </source>
</reference>
<feature type="signal peptide" evidence="1">
    <location>
        <begin position="1"/>
        <end position="22"/>
    </location>
</feature>
<sequence>MKNLFSAMLLAGLAGAATTAQAQATIEFGPRLGLNLSTFSYKYSNIPPALSNEANSLAGLQVGGTLNMRFGKLAFQPSLLFSQKGAELKLSGVDNTNVPYVTTLTYTAKPKFNYLEIPLNLVYTSDTDHGFQLFAGPYVAFGVGGSGSSTLVITSNDPDVLQAGAANSFPIGLEVEYGDRQNDNQKAQNSLGNGLASTPTVIATFRRFDAGLNAGVGYRVGPFQAQLGYGLGLVNILPNDPNGKDTGGKINNRSFQLSANYFLGSK</sequence>
<keyword evidence="4" id="KW-1185">Reference proteome</keyword>
<name>A0ABY4BA52_9BACT</name>
<organism evidence="3 4">
    <name type="scientific">Hymenobacter monticola</name>
    <dbReference type="NCBI Taxonomy" id="1705399"/>
    <lineage>
        <taxon>Bacteria</taxon>
        <taxon>Pseudomonadati</taxon>
        <taxon>Bacteroidota</taxon>
        <taxon>Cytophagia</taxon>
        <taxon>Cytophagales</taxon>
        <taxon>Hymenobacteraceae</taxon>
        <taxon>Hymenobacter</taxon>
    </lineage>
</organism>